<dbReference type="InterPro" id="IPR000835">
    <property type="entry name" value="HTH_MarR-typ"/>
</dbReference>
<dbReference type="Proteomes" id="UP000051131">
    <property type="component" value="Unassembled WGS sequence"/>
</dbReference>
<name>A0A0R2CHG8_9LACO</name>
<evidence type="ECO:0000259" key="4">
    <source>
        <dbReference type="PROSITE" id="PS50995"/>
    </source>
</evidence>
<dbReference type="GO" id="GO:0003677">
    <property type="term" value="F:DNA binding"/>
    <property type="evidence" value="ECO:0007669"/>
    <property type="project" value="UniProtKB-KW"/>
</dbReference>
<dbReference type="InterPro" id="IPR052067">
    <property type="entry name" value="Metal_resp_HTH_trans_reg"/>
</dbReference>
<dbReference type="STRING" id="1423729.FC80_GL001117"/>
<keyword evidence="3" id="KW-0804">Transcription</keyword>
<dbReference type="InterPro" id="IPR036390">
    <property type="entry name" value="WH_DNA-bd_sf"/>
</dbReference>
<organism evidence="5 6">
    <name type="scientific">Liquorilactobacillus cacaonum DSM 21116</name>
    <dbReference type="NCBI Taxonomy" id="1423729"/>
    <lineage>
        <taxon>Bacteria</taxon>
        <taxon>Bacillati</taxon>
        <taxon>Bacillota</taxon>
        <taxon>Bacilli</taxon>
        <taxon>Lactobacillales</taxon>
        <taxon>Lactobacillaceae</taxon>
        <taxon>Liquorilactobacillus</taxon>
    </lineage>
</organism>
<keyword evidence="6" id="KW-1185">Reference proteome</keyword>
<dbReference type="InterPro" id="IPR036388">
    <property type="entry name" value="WH-like_DNA-bd_sf"/>
</dbReference>
<dbReference type="Pfam" id="PF13601">
    <property type="entry name" value="HTH_34"/>
    <property type="match status" value="1"/>
</dbReference>
<dbReference type="PATRIC" id="fig|1423729.3.peg.1131"/>
<dbReference type="AlphaFoldDB" id="A0A0R2CHG8"/>
<dbReference type="PANTHER" id="PTHR35790">
    <property type="entry name" value="HTH-TYPE TRANSCRIPTIONAL REGULATOR PCHR"/>
    <property type="match status" value="1"/>
</dbReference>
<sequence length="172" mass="19869">METIMTLAPFWINVKVVFMDKAQNIIYTYRHLLILDNETDAEKDWIIRKEPAAKGLNTLQLNIISYIKKNDYCMSSAIAANLDILRGTLSKQLTFLRKKGFIEVKYDQADKRVKYHTLTMSGINIAKAHLALVKLKDEKIQACINEFSLEEITTIEKFMTQLLKVESSTNYD</sequence>
<accession>A0A0R2CHG8</accession>
<protein>
    <recommendedName>
        <fullName evidence="4">HTH marR-type domain-containing protein</fullName>
    </recommendedName>
</protein>
<reference evidence="5 6" key="1">
    <citation type="journal article" date="2015" name="Genome Announc.">
        <title>Expanding the biotechnology potential of lactobacilli through comparative genomics of 213 strains and associated genera.</title>
        <authorList>
            <person name="Sun Z."/>
            <person name="Harris H.M."/>
            <person name="McCann A."/>
            <person name="Guo C."/>
            <person name="Argimon S."/>
            <person name="Zhang W."/>
            <person name="Yang X."/>
            <person name="Jeffery I.B."/>
            <person name="Cooney J.C."/>
            <person name="Kagawa T.F."/>
            <person name="Liu W."/>
            <person name="Song Y."/>
            <person name="Salvetti E."/>
            <person name="Wrobel A."/>
            <person name="Rasinkangas P."/>
            <person name="Parkhill J."/>
            <person name="Rea M.C."/>
            <person name="O'Sullivan O."/>
            <person name="Ritari J."/>
            <person name="Douillard F.P."/>
            <person name="Paul Ross R."/>
            <person name="Yang R."/>
            <person name="Briner A.E."/>
            <person name="Felis G.E."/>
            <person name="de Vos W.M."/>
            <person name="Barrangou R."/>
            <person name="Klaenhammer T.R."/>
            <person name="Caufield P.W."/>
            <person name="Cui Y."/>
            <person name="Zhang H."/>
            <person name="O'Toole P.W."/>
        </authorList>
    </citation>
    <scope>NUCLEOTIDE SEQUENCE [LARGE SCALE GENOMIC DNA]</scope>
    <source>
        <strain evidence="5 6">DSM 21116</strain>
    </source>
</reference>
<evidence type="ECO:0000256" key="3">
    <source>
        <dbReference type="ARBA" id="ARBA00023163"/>
    </source>
</evidence>
<comment type="caution">
    <text evidence="5">The sequence shown here is derived from an EMBL/GenBank/DDBJ whole genome shotgun (WGS) entry which is preliminary data.</text>
</comment>
<dbReference type="SUPFAM" id="SSF46785">
    <property type="entry name" value="Winged helix' DNA-binding domain"/>
    <property type="match status" value="1"/>
</dbReference>
<proteinExistence type="predicted"/>
<evidence type="ECO:0000256" key="1">
    <source>
        <dbReference type="ARBA" id="ARBA00023015"/>
    </source>
</evidence>
<dbReference type="PANTHER" id="PTHR35790:SF4">
    <property type="entry name" value="HTH-TYPE TRANSCRIPTIONAL REGULATOR PCHR"/>
    <property type="match status" value="1"/>
</dbReference>
<dbReference type="InterPro" id="IPR027395">
    <property type="entry name" value="WH_DNA-bd_dom"/>
</dbReference>
<dbReference type="EMBL" id="AYZE01000014">
    <property type="protein sequence ID" value="KRM91119.1"/>
    <property type="molecule type" value="Genomic_DNA"/>
</dbReference>
<keyword evidence="2" id="KW-0238">DNA-binding</keyword>
<gene>
    <name evidence="5" type="ORF">FC80_GL001117</name>
</gene>
<feature type="domain" description="HTH marR-type" evidence="4">
    <location>
        <begin position="25"/>
        <end position="164"/>
    </location>
</feature>
<evidence type="ECO:0000313" key="5">
    <source>
        <dbReference type="EMBL" id="KRM91119.1"/>
    </source>
</evidence>
<evidence type="ECO:0000256" key="2">
    <source>
        <dbReference type="ARBA" id="ARBA00023125"/>
    </source>
</evidence>
<dbReference type="Gene3D" id="1.10.10.10">
    <property type="entry name" value="Winged helix-like DNA-binding domain superfamily/Winged helix DNA-binding domain"/>
    <property type="match status" value="1"/>
</dbReference>
<dbReference type="OrthoDB" id="2327306at2"/>
<dbReference type="SMART" id="SM00347">
    <property type="entry name" value="HTH_MARR"/>
    <property type="match status" value="1"/>
</dbReference>
<dbReference type="PROSITE" id="PS50995">
    <property type="entry name" value="HTH_MARR_2"/>
    <property type="match status" value="1"/>
</dbReference>
<keyword evidence="1" id="KW-0805">Transcription regulation</keyword>
<dbReference type="GO" id="GO:0003700">
    <property type="term" value="F:DNA-binding transcription factor activity"/>
    <property type="evidence" value="ECO:0007669"/>
    <property type="project" value="InterPro"/>
</dbReference>
<evidence type="ECO:0000313" key="6">
    <source>
        <dbReference type="Proteomes" id="UP000051131"/>
    </source>
</evidence>